<keyword evidence="1" id="KW-0378">Hydrolase</keyword>
<feature type="active site" description="Acyl-thioester intermediate" evidence="2">
    <location>
        <position position="427"/>
    </location>
</feature>
<dbReference type="AlphaFoldDB" id="A0AAC9L8S9"/>
<feature type="transmembrane region" description="Helical" evidence="4">
    <location>
        <begin position="209"/>
        <end position="231"/>
    </location>
</feature>
<dbReference type="EMBL" id="CP016076">
    <property type="protein sequence ID" value="APU12122.1"/>
    <property type="molecule type" value="Genomic_DNA"/>
</dbReference>
<organism evidence="5 6">
    <name type="scientific">Actinoalloteichus fjordicus</name>
    <dbReference type="NCBI Taxonomy" id="1612552"/>
    <lineage>
        <taxon>Bacteria</taxon>
        <taxon>Bacillati</taxon>
        <taxon>Actinomycetota</taxon>
        <taxon>Actinomycetes</taxon>
        <taxon>Pseudonocardiales</taxon>
        <taxon>Pseudonocardiaceae</taxon>
        <taxon>Actinoalloteichus</taxon>
    </lineage>
</organism>
<feature type="region of interest" description="Disordered" evidence="3">
    <location>
        <begin position="1"/>
        <end position="199"/>
    </location>
</feature>
<evidence type="ECO:0000256" key="4">
    <source>
        <dbReference type="SAM" id="Phobius"/>
    </source>
</evidence>
<evidence type="ECO:0000256" key="3">
    <source>
        <dbReference type="SAM" id="MobiDB-lite"/>
    </source>
</evidence>
<dbReference type="InterPro" id="IPR023365">
    <property type="entry name" value="Sortase_dom-sf"/>
</dbReference>
<feature type="compositionally biased region" description="Basic residues" evidence="3">
    <location>
        <begin position="181"/>
        <end position="192"/>
    </location>
</feature>
<keyword evidence="4" id="KW-1133">Transmembrane helix</keyword>
<dbReference type="InterPro" id="IPR042003">
    <property type="entry name" value="Sortase_E"/>
</dbReference>
<proteinExistence type="predicted"/>
<dbReference type="InterPro" id="IPR005754">
    <property type="entry name" value="Sortase"/>
</dbReference>
<evidence type="ECO:0000313" key="6">
    <source>
        <dbReference type="Proteomes" id="UP000185511"/>
    </source>
</evidence>
<dbReference type="KEGG" id="acad:UA74_00105"/>
<keyword evidence="6" id="KW-1185">Reference proteome</keyword>
<feature type="compositionally biased region" description="Acidic residues" evidence="3">
    <location>
        <begin position="161"/>
        <end position="173"/>
    </location>
</feature>
<name>A0AAC9L8S9_9PSEU</name>
<evidence type="ECO:0000256" key="2">
    <source>
        <dbReference type="PIRSR" id="PIRSR605754-1"/>
    </source>
</evidence>
<feature type="compositionally biased region" description="Low complexity" evidence="3">
    <location>
        <begin position="17"/>
        <end position="28"/>
    </location>
</feature>
<dbReference type="Pfam" id="PF04203">
    <property type="entry name" value="Sortase"/>
    <property type="match status" value="1"/>
</dbReference>
<gene>
    <name evidence="5" type="ORF">UA74_00105</name>
</gene>
<protein>
    <submittedName>
        <fullName evidence="5">Sortase (Surface protein transpeptidase)</fullName>
    </submittedName>
</protein>
<sequence length="462" mass="49645">MGGVLPVPGSDEPRGMPSGQAAPSQAGPGQPPPGPGMPGQAGQFSPPNPSMRSDPAFPPPPGGQDGLESRLGSRLDGDLDLDDGERSRPPLEQGAGMPTRQIPQVARQAGPPMQAGASMQAGQGRQQPAEAVTELIAPVEDQDAETYHEDDYDDDRHGDHDDEYPDDDLDEEHEAAAQAAPRRRPKKKQAPARKKDSAGRIIARSGGELMLTAGFVVLLFVFYELFVTGWFTSARQAQADSRMEEQWQAGDNERGAGLDPMEGEAFARIFVPKFGPDYQYSIVEGTSDAHLEVGPGHYIDTAMPGERGNFAVAGHRVGWDSPFNNLDLLESCDAIVIEGASEWFVYRVLPMESEIADWENTRASRPECTDVPSLVDPTVDGGGAYGNTPGRQIVTPSQGEVILPVPSNRGAEVAEADQRALITLTTCHPRFSARERMIIHGLLTAQYPKDGEGAQLPPELSQ</sequence>
<dbReference type="SUPFAM" id="SSF63817">
    <property type="entry name" value="Sortase"/>
    <property type="match status" value="1"/>
</dbReference>
<feature type="compositionally biased region" description="Basic and acidic residues" evidence="3">
    <location>
        <begin position="145"/>
        <end position="160"/>
    </location>
</feature>
<evidence type="ECO:0000313" key="5">
    <source>
        <dbReference type="EMBL" id="APU12122.1"/>
    </source>
</evidence>
<dbReference type="Gene3D" id="2.40.260.10">
    <property type="entry name" value="Sortase"/>
    <property type="match status" value="1"/>
</dbReference>
<keyword evidence="4" id="KW-0812">Transmembrane</keyword>
<dbReference type="CDD" id="cd05830">
    <property type="entry name" value="Sortase_E"/>
    <property type="match status" value="1"/>
</dbReference>
<accession>A0AAC9L8S9</accession>
<keyword evidence="4" id="KW-0472">Membrane</keyword>
<reference evidence="6" key="1">
    <citation type="submission" date="2016-06" db="EMBL/GenBank/DDBJ databases">
        <title>Complete genome sequence of Actinoalloteichus fjordicus DSM 46855 (=ADI127-17), type strain of the new species Actinoalloteichus fjordicus.</title>
        <authorList>
            <person name="Ruckert C."/>
            <person name="Nouioui I."/>
            <person name="Willmese J."/>
            <person name="van Wezel G."/>
            <person name="Klenk H.-P."/>
            <person name="Kalinowski J."/>
            <person name="Zotchev S.B."/>
        </authorList>
    </citation>
    <scope>NUCLEOTIDE SEQUENCE [LARGE SCALE GENOMIC DNA]</scope>
    <source>
        <strain evidence="6">ADI127-7</strain>
    </source>
</reference>
<dbReference type="NCBIfam" id="NF033747">
    <property type="entry name" value="class_E_sortase"/>
    <property type="match status" value="1"/>
</dbReference>
<evidence type="ECO:0000256" key="1">
    <source>
        <dbReference type="ARBA" id="ARBA00022801"/>
    </source>
</evidence>
<feature type="compositionally biased region" description="Basic and acidic residues" evidence="3">
    <location>
        <begin position="67"/>
        <end position="77"/>
    </location>
</feature>
<dbReference type="GO" id="GO:0016787">
    <property type="term" value="F:hydrolase activity"/>
    <property type="evidence" value="ECO:0007669"/>
    <property type="project" value="UniProtKB-KW"/>
</dbReference>
<dbReference type="Proteomes" id="UP000185511">
    <property type="component" value="Chromosome"/>
</dbReference>
<dbReference type="InterPro" id="IPR053465">
    <property type="entry name" value="Sortase_Class_E"/>
</dbReference>
<feature type="active site" description="Proton donor/acceptor" evidence="2">
    <location>
        <position position="315"/>
    </location>
</feature>